<proteinExistence type="predicted"/>
<keyword evidence="3" id="KW-1185">Reference proteome</keyword>
<organism evidence="2 3">
    <name type="scientific">Nonomuraea jabiensis</name>
    <dbReference type="NCBI Taxonomy" id="882448"/>
    <lineage>
        <taxon>Bacteria</taxon>
        <taxon>Bacillati</taxon>
        <taxon>Actinomycetota</taxon>
        <taxon>Actinomycetes</taxon>
        <taxon>Streptosporangiales</taxon>
        <taxon>Streptosporangiaceae</taxon>
        <taxon>Nonomuraea</taxon>
    </lineage>
</organism>
<accession>A0A7W9LIQ0</accession>
<dbReference type="Proteomes" id="UP000579153">
    <property type="component" value="Unassembled WGS sequence"/>
</dbReference>
<gene>
    <name evidence="2" type="ORF">HD596_012047</name>
</gene>
<name>A0A7W9LIQ0_9ACTN</name>
<dbReference type="RefSeq" id="WP_185078088.1">
    <property type="nucleotide sequence ID" value="NZ_JACHMB010000001.1"/>
</dbReference>
<reference evidence="2 3" key="1">
    <citation type="submission" date="2020-08" db="EMBL/GenBank/DDBJ databases">
        <title>Sequencing the genomes of 1000 actinobacteria strains.</title>
        <authorList>
            <person name="Klenk H.-P."/>
        </authorList>
    </citation>
    <scope>NUCLEOTIDE SEQUENCE [LARGE SCALE GENOMIC DNA]</scope>
    <source>
        <strain evidence="2 3">DSM 45507</strain>
    </source>
</reference>
<evidence type="ECO:0000256" key="1">
    <source>
        <dbReference type="SAM" id="MobiDB-lite"/>
    </source>
</evidence>
<protein>
    <submittedName>
        <fullName evidence="2">Uncharacterized protein</fullName>
    </submittedName>
</protein>
<dbReference type="EMBL" id="JACHMB010000001">
    <property type="protein sequence ID" value="MBB5785291.1"/>
    <property type="molecule type" value="Genomic_DNA"/>
</dbReference>
<evidence type="ECO:0000313" key="2">
    <source>
        <dbReference type="EMBL" id="MBB5785291.1"/>
    </source>
</evidence>
<dbReference type="AlphaFoldDB" id="A0A7W9LIQ0"/>
<feature type="compositionally biased region" description="Acidic residues" evidence="1">
    <location>
        <begin position="1"/>
        <end position="30"/>
    </location>
</feature>
<evidence type="ECO:0000313" key="3">
    <source>
        <dbReference type="Proteomes" id="UP000579153"/>
    </source>
</evidence>
<feature type="region of interest" description="Disordered" evidence="1">
    <location>
        <begin position="1"/>
        <end position="50"/>
    </location>
</feature>
<comment type="caution">
    <text evidence="2">The sequence shown here is derived from an EMBL/GenBank/DDBJ whole genome shotgun (WGS) entry which is preliminary data.</text>
</comment>
<feature type="compositionally biased region" description="Low complexity" evidence="1">
    <location>
        <begin position="32"/>
        <end position="44"/>
    </location>
</feature>
<sequence>MKPLDDEGDAEEQEEEGDVREGDSDGEGEGEGAAVVGLESSEVEGGMGLGGGVVAGVVEWLVVIGP</sequence>